<keyword evidence="1" id="KW-0732">Signal</keyword>
<dbReference type="PANTHER" id="PTHR43649">
    <property type="entry name" value="ARABINOSE-BINDING PROTEIN-RELATED"/>
    <property type="match status" value="1"/>
</dbReference>
<gene>
    <name evidence="2" type="ORF">KHA93_20325</name>
</gene>
<comment type="caution">
    <text evidence="2">The sequence shown here is derived from an EMBL/GenBank/DDBJ whole genome shotgun (WGS) entry which is preliminary data.</text>
</comment>
<protein>
    <submittedName>
        <fullName evidence="2">Extracellular solute-binding protein</fullName>
    </submittedName>
</protein>
<proteinExistence type="predicted"/>
<keyword evidence="3" id="KW-1185">Reference proteome</keyword>
<dbReference type="InterPro" id="IPR050490">
    <property type="entry name" value="Bact_solute-bd_prot1"/>
</dbReference>
<accession>A0A942TP65</accession>
<evidence type="ECO:0000256" key="1">
    <source>
        <dbReference type="SAM" id="SignalP"/>
    </source>
</evidence>
<dbReference type="SUPFAM" id="SSF53850">
    <property type="entry name" value="Periplasmic binding protein-like II"/>
    <property type="match status" value="1"/>
</dbReference>
<dbReference type="CDD" id="cd14489">
    <property type="entry name" value="CBM_SBP_bac_1_like"/>
    <property type="match status" value="1"/>
</dbReference>
<dbReference type="InterPro" id="IPR006059">
    <property type="entry name" value="SBP"/>
</dbReference>
<feature type="signal peptide" evidence="1">
    <location>
        <begin position="1"/>
        <end position="27"/>
    </location>
</feature>
<sequence>MFNHQTIKKLLLVSAAFLLFFSGVSLHGDLSPSSHKAFAQSETEENLEVNDRFIRKDLYSNYIETYGHLPKPQTETLIQGEDFINTDDMNSEILTNFEGAKGQVVKTDETGSITWEFDVQEEGLYNISLKYFPIEGKSSSIERELLINGELPFQGAATLTFPRTWKNELDEIERDNRGNDLTPRQVENPIWMEVDIRDSEGYYTEPYSFYFKKGKNTITFVSSREPMVIDFIKLYQVKGVPTYEEVKAEYEKMGYSEAEGVQIKFQGQDASLKSAPTLYPINDRSSPSTEPYDISKIRMNTIGGHNWRWPGQWISWNVEVPEDGLYKLGVKYKQNTLRGIFSARKLFIDGEVPFKEMENIPFYYHNGWELEVLGGDDPYLYYLPKGTHEIKLEVTLGEIAPLLRTVEESVLELNYIYRKILMVTGAVPDPYRDYQLNKNVPEMMEIFARQSKVLNEVADELARVTGETSDQTAILKTMAYQLEDFVNRPDTIQRRLDTYKINVGGLGTWILTVREQPLEIDYFVLSAPNKKMPKADSSFIHKAVHEIGSFFYSFIEDYNSIGNVSEDADADTITVWIGTGRDQAQVLKAMIDDTFTPEKNINVNLKLVQMDVLLPATLAGQGPDVAMQVGNEIPVNYAMRNAVADLSQFPDFEEITPRFRESAILPYRFNGGVFALPEQQIFNMLFYRKDIFEELGLEVPQTWEDLYKIIPALQKNHMDIALPLVQDPQFPGEVQNLIPNQAFTMMLFQKDGELYRNNDTSSDLDSEISMEAFKDWTSLYTNYKLPLKFDFPNRFRTGEMPLGIADYTFYNHLSVSAPEIRGLWEFVPIPGTVQKDGSIRREVSSMGTSAIIMEQSKNKDASWEFLKWWTSKDVQVRFGREMEGLMGAAARYPTANIEGLKELPWPVKDYMQLEEQWQWVQGVPEVPGGYFTGRHLDNAFREVVNNGTNPREALNDFIIYINDEIRVKRKEFNLPLE</sequence>
<dbReference type="Gene3D" id="2.60.120.260">
    <property type="entry name" value="Galactose-binding domain-like"/>
    <property type="match status" value="2"/>
</dbReference>
<reference evidence="2 3" key="1">
    <citation type="submission" date="2021-05" db="EMBL/GenBank/DDBJ databases">
        <title>Novel Bacillus species.</title>
        <authorList>
            <person name="Liu G."/>
        </authorList>
    </citation>
    <scope>NUCLEOTIDE SEQUENCE [LARGE SCALE GENOMIC DNA]</scope>
    <source>
        <strain evidence="2 3">FJAT-49732</strain>
    </source>
</reference>
<dbReference type="Proteomes" id="UP000682713">
    <property type="component" value="Unassembled WGS sequence"/>
</dbReference>
<dbReference type="PANTHER" id="PTHR43649:SF27">
    <property type="entry name" value="EXTRACELLULAR SOLUTE-BINDING PROTEIN FAMILY 1"/>
    <property type="match status" value="1"/>
</dbReference>
<feature type="chain" id="PRO_5039169065" evidence="1">
    <location>
        <begin position="28"/>
        <end position="977"/>
    </location>
</feature>
<dbReference type="Pfam" id="PF01547">
    <property type="entry name" value="SBP_bac_1"/>
    <property type="match status" value="1"/>
</dbReference>
<dbReference type="Gene3D" id="3.40.190.10">
    <property type="entry name" value="Periplasmic binding protein-like II"/>
    <property type="match status" value="1"/>
</dbReference>
<dbReference type="EMBL" id="JAGYPJ010000001">
    <property type="protein sequence ID" value="MBS4201956.1"/>
    <property type="molecule type" value="Genomic_DNA"/>
</dbReference>
<name>A0A942TP65_9BACI</name>
<dbReference type="RefSeq" id="WP_213112380.1">
    <property type="nucleotide sequence ID" value="NZ_JAGYPJ010000001.1"/>
</dbReference>
<organism evidence="2 3">
    <name type="scientific">Lederbergia citrisecunda</name>
    <dbReference type="NCBI Taxonomy" id="2833583"/>
    <lineage>
        <taxon>Bacteria</taxon>
        <taxon>Bacillati</taxon>
        <taxon>Bacillota</taxon>
        <taxon>Bacilli</taxon>
        <taxon>Bacillales</taxon>
        <taxon>Bacillaceae</taxon>
        <taxon>Lederbergia</taxon>
    </lineage>
</organism>
<evidence type="ECO:0000313" key="2">
    <source>
        <dbReference type="EMBL" id="MBS4201956.1"/>
    </source>
</evidence>
<evidence type="ECO:0000313" key="3">
    <source>
        <dbReference type="Proteomes" id="UP000682713"/>
    </source>
</evidence>
<dbReference type="AlphaFoldDB" id="A0A942TP65"/>